<comment type="caution">
    <text evidence="1">The sequence shown here is derived from an EMBL/GenBank/DDBJ whole genome shotgun (WGS) entry which is preliminary data.</text>
</comment>
<dbReference type="Proteomes" id="UP001244297">
    <property type="component" value="Unassembled WGS sequence"/>
</dbReference>
<protein>
    <submittedName>
        <fullName evidence="1">Uncharacterized protein</fullName>
    </submittedName>
</protein>
<sequence>MVRIEKPAIDPNRVAQVATLAAGAHPDGGALCAMEAVAFIAGEPVSDHPACTAPSLAAFIRTWSDGLPQAERDALIRPLLPRLVGTHGSEALERRRVARVADWLVRTHVPAWFHLAKLIVEGDELADLPALQDVADLASLCDRLKRARKRAAVANLTLRQTGPEVRDAAWDAAHRAAWVTVRDALEAAGPRILAAGWDAAYASAYAAARAYGKAPLDPTRRALQETARVLVEDLIAMQEPASPGGDPAP</sequence>
<organism evidence="1 2">
    <name type="scientific">Methylobacterium longum</name>
    <dbReference type="NCBI Taxonomy" id="767694"/>
    <lineage>
        <taxon>Bacteria</taxon>
        <taxon>Pseudomonadati</taxon>
        <taxon>Pseudomonadota</taxon>
        <taxon>Alphaproteobacteria</taxon>
        <taxon>Hyphomicrobiales</taxon>
        <taxon>Methylobacteriaceae</taxon>
        <taxon>Methylobacterium</taxon>
    </lineage>
</organism>
<name>A0ABT8AZE7_9HYPH</name>
<evidence type="ECO:0000313" key="1">
    <source>
        <dbReference type="EMBL" id="MDN3574634.1"/>
    </source>
</evidence>
<accession>A0ABT8AZE7</accession>
<evidence type="ECO:0000313" key="2">
    <source>
        <dbReference type="Proteomes" id="UP001244297"/>
    </source>
</evidence>
<dbReference type="EMBL" id="JAUFPT010000110">
    <property type="protein sequence ID" value="MDN3574634.1"/>
    <property type="molecule type" value="Genomic_DNA"/>
</dbReference>
<proteinExistence type="predicted"/>
<reference evidence="2" key="1">
    <citation type="journal article" date="2019" name="Int. J. Syst. Evol. Microbiol.">
        <title>The Global Catalogue of Microorganisms (GCM) 10K type strain sequencing project: providing services to taxonomists for standard genome sequencing and annotation.</title>
        <authorList>
            <consortium name="The Broad Institute Genomics Platform"/>
            <consortium name="The Broad Institute Genome Sequencing Center for Infectious Disease"/>
            <person name="Wu L."/>
            <person name="Ma J."/>
        </authorList>
    </citation>
    <scope>NUCLEOTIDE SEQUENCE [LARGE SCALE GENOMIC DNA]</scope>
    <source>
        <strain evidence="2">CECT 7806</strain>
    </source>
</reference>
<keyword evidence="2" id="KW-1185">Reference proteome</keyword>
<gene>
    <name evidence="1" type="ORF">QWZ18_29055</name>
</gene>
<dbReference type="RefSeq" id="WP_238293368.1">
    <property type="nucleotide sequence ID" value="NZ_BPQS01000068.1"/>
</dbReference>